<dbReference type="InterPro" id="IPR044688">
    <property type="entry name" value="SCI-1-like"/>
</dbReference>
<feature type="compositionally biased region" description="Basic and acidic residues" evidence="1">
    <location>
        <begin position="43"/>
        <end position="59"/>
    </location>
</feature>
<feature type="compositionally biased region" description="Basic and acidic residues" evidence="1">
    <location>
        <begin position="241"/>
        <end position="303"/>
    </location>
</feature>
<evidence type="ECO:0000256" key="1">
    <source>
        <dbReference type="SAM" id="MobiDB-lite"/>
    </source>
</evidence>
<feature type="region of interest" description="Disordered" evidence="1">
    <location>
        <begin position="1"/>
        <end position="100"/>
    </location>
</feature>
<dbReference type="PANTHER" id="PTHR34117:SF1">
    <property type="entry name" value="STYLE CELL-CYCLE INHIBITOR 1"/>
    <property type="match status" value="1"/>
</dbReference>
<feature type="region of interest" description="Disordered" evidence="1">
    <location>
        <begin position="162"/>
        <end position="361"/>
    </location>
</feature>
<accession>A0ABR0CAP6</accession>
<protein>
    <submittedName>
        <fullName evidence="2">Uncharacterized protein</fullName>
    </submittedName>
</protein>
<organism evidence="2 3">
    <name type="scientific">Purpureocillium lilacinum</name>
    <name type="common">Paecilomyces lilacinus</name>
    <dbReference type="NCBI Taxonomy" id="33203"/>
    <lineage>
        <taxon>Eukaryota</taxon>
        <taxon>Fungi</taxon>
        <taxon>Dikarya</taxon>
        <taxon>Ascomycota</taxon>
        <taxon>Pezizomycotina</taxon>
        <taxon>Sordariomycetes</taxon>
        <taxon>Hypocreomycetidae</taxon>
        <taxon>Hypocreales</taxon>
        <taxon>Ophiocordycipitaceae</taxon>
        <taxon>Purpureocillium</taxon>
    </lineage>
</organism>
<dbReference type="EMBL" id="JAWRVI010000006">
    <property type="protein sequence ID" value="KAK4093230.1"/>
    <property type="molecule type" value="Genomic_DNA"/>
</dbReference>
<gene>
    <name evidence="2" type="ORF">Purlil1_2387</name>
</gene>
<proteinExistence type="predicted"/>
<feature type="compositionally biased region" description="Basic residues" evidence="1">
    <location>
        <begin position="29"/>
        <end position="42"/>
    </location>
</feature>
<evidence type="ECO:0000313" key="2">
    <source>
        <dbReference type="EMBL" id="KAK4093230.1"/>
    </source>
</evidence>
<feature type="compositionally biased region" description="Basic and acidic residues" evidence="1">
    <location>
        <begin position="1"/>
        <end position="28"/>
    </location>
</feature>
<feature type="compositionally biased region" description="Basic residues" evidence="1">
    <location>
        <begin position="60"/>
        <end position="77"/>
    </location>
</feature>
<sequence length="533" mass="61087">MMHRPHGDREYSDGRRADHSREQSEEGHGRRRSRSPDRKRRRVTDERRRSASPDTDARDSRHHRHHHRRHHHHRRGKTRDDTGNAAEDAQLPFSSRRLGKSDLQTFEPLFVYYLAVQKQKEAEDMDEREFKGRWKSFVGKWNRGELAEGWYDPDMFARVAALGPARGPAPAGEDEPAPHARRRRSTEEMDDYEAASRRAGGAGDVDDDEDDDYGPILPQADARRPVGAQIPSLQDLSLRNELIEESRAADRESLRAERKADRALQKERLEDLAPRAEAGTRERRLEKRREVNDKMRQFRDKSPGGDGGGDNEQEEAMGGGDSLEEYKRAKEREQKRKSERQIRREEMERARREEMEERRRAWQEREDGTVSMLKELARQRLACPGTFRITSSRRQAGKGGKGTGAMNKQASERLVVPPHSRFVHGLLLKKPIMYDTYGTPRHDVAWRVASRPNHGEWPRCRVRRWNHLIMQAGILGTPRGAPRAAAAAAAAAALLGIGFTFTPSVPLQLLLLLSLVFRPRLRGGETGARFCSY</sequence>
<reference evidence="2 3" key="1">
    <citation type="journal article" date="2024" name="Microbiol. Resour. Announc.">
        <title>Genome annotations for the ascomycete fungi Trichoderma harzianum, Trichoderma aggressivum, and Purpureocillium lilacinum.</title>
        <authorList>
            <person name="Beijen E.P.W."/>
            <person name="Ohm R.A."/>
        </authorList>
    </citation>
    <scope>NUCLEOTIDE SEQUENCE [LARGE SCALE GENOMIC DNA]</scope>
    <source>
        <strain evidence="2 3">CBS 150709</strain>
    </source>
</reference>
<dbReference type="Proteomes" id="UP001287286">
    <property type="component" value="Unassembled WGS sequence"/>
</dbReference>
<evidence type="ECO:0000313" key="3">
    <source>
        <dbReference type="Proteomes" id="UP001287286"/>
    </source>
</evidence>
<feature type="compositionally biased region" description="Basic and acidic residues" evidence="1">
    <location>
        <begin position="324"/>
        <end position="361"/>
    </location>
</feature>
<feature type="compositionally biased region" description="Acidic residues" evidence="1">
    <location>
        <begin position="204"/>
        <end position="213"/>
    </location>
</feature>
<name>A0ABR0CAP6_PURLI</name>
<feature type="compositionally biased region" description="Low complexity" evidence="1">
    <location>
        <begin position="162"/>
        <end position="171"/>
    </location>
</feature>
<keyword evidence="3" id="KW-1185">Reference proteome</keyword>
<comment type="caution">
    <text evidence="2">The sequence shown here is derived from an EMBL/GenBank/DDBJ whole genome shotgun (WGS) entry which is preliminary data.</text>
</comment>
<dbReference type="PANTHER" id="PTHR34117">
    <property type="entry name" value="STYLE CELL-CYCLE INHIBITOR 1"/>
    <property type="match status" value="1"/>
</dbReference>